<dbReference type="InterPro" id="IPR003959">
    <property type="entry name" value="ATPase_AAA_core"/>
</dbReference>
<dbReference type="AlphaFoldDB" id="A0A7J0DXU3"/>
<gene>
    <name evidence="5" type="ORF">Acr_00g0093680</name>
</gene>
<accession>A0A7J0DXU3</accession>
<keyword evidence="5" id="KW-0378">Hydrolase</keyword>
<evidence type="ECO:0000259" key="4">
    <source>
        <dbReference type="Pfam" id="PF25568"/>
    </source>
</evidence>
<dbReference type="Gene3D" id="6.10.280.40">
    <property type="match status" value="1"/>
</dbReference>
<sequence length="235" mass="26691">MRGLGRHRSVGTSSMDPLVLNNTDSRKLQIETSSKSIIVTEDIDCSLELTSQRKGKKEAKDLIQDKKNDEKKRTGRNWIKLSSVEGELIGTLRCCIANLKHSKCWLRSEGERLILFTTNHVEKLDPALIRSGRMDRHIEMWYCKFEAFKVLANNYLDLDSHPLFGAIQNLLEEVDMTPADVAENLMPKTMEEAAGTFLGNLIEAIEIAKEKAQKKKGEKEFELKAEKGLEEEAKK</sequence>
<dbReference type="SUPFAM" id="SSF52540">
    <property type="entry name" value="P-loop containing nucleoside triphosphate hydrolases"/>
    <property type="match status" value="1"/>
</dbReference>
<dbReference type="OrthoDB" id="10251412at2759"/>
<keyword evidence="1" id="KW-0547">Nucleotide-binding</keyword>
<dbReference type="InterPro" id="IPR027417">
    <property type="entry name" value="P-loop_NTPase"/>
</dbReference>
<keyword evidence="1" id="KW-0067">ATP-binding</keyword>
<organism evidence="5 6">
    <name type="scientific">Actinidia rufa</name>
    <dbReference type="NCBI Taxonomy" id="165716"/>
    <lineage>
        <taxon>Eukaryota</taxon>
        <taxon>Viridiplantae</taxon>
        <taxon>Streptophyta</taxon>
        <taxon>Embryophyta</taxon>
        <taxon>Tracheophyta</taxon>
        <taxon>Spermatophyta</taxon>
        <taxon>Magnoliopsida</taxon>
        <taxon>eudicotyledons</taxon>
        <taxon>Gunneridae</taxon>
        <taxon>Pentapetalae</taxon>
        <taxon>asterids</taxon>
        <taxon>Ericales</taxon>
        <taxon>Actinidiaceae</taxon>
        <taxon>Actinidia</taxon>
    </lineage>
</organism>
<evidence type="ECO:0000256" key="1">
    <source>
        <dbReference type="RuleBase" id="RU003651"/>
    </source>
</evidence>
<evidence type="ECO:0000256" key="2">
    <source>
        <dbReference type="SAM" id="MobiDB-lite"/>
    </source>
</evidence>
<proteinExistence type="inferred from homology"/>
<dbReference type="Pfam" id="PF25568">
    <property type="entry name" value="AAA_lid_At3g28540"/>
    <property type="match status" value="1"/>
</dbReference>
<dbReference type="Gene3D" id="3.40.50.300">
    <property type="entry name" value="P-loop containing nucleotide triphosphate hydrolases"/>
    <property type="match status" value="1"/>
</dbReference>
<evidence type="ECO:0000313" key="6">
    <source>
        <dbReference type="Proteomes" id="UP000585474"/>
    </source>
</evidence>
<name>A0A7J0DXU3_9ERIC</name>
<feature type="domain" description="AAA+ ATPase At3g28540-like C-terminal" evidence="4">
    <location>
        <begin position="143"/>
        <end position="216"/>
    </location>
</feature>
<dbReference type="InterPro" id="IPR050747">
    <property type="entry name" value="Mitochondrial_chaperone_BCS1"/>
</dbReference>
<dbReference type="PROSITE" id="PS00674">
    <property type="entry name" value="AAA"/>
    <property type="match status" value="1"/>
</dbReference>
<comment type="caution">
    <text evidence="5">The sequence shown here is derived from an EMBL/GenBank/DDBJ whole genome shotgun (WGS) entry which is preliminary data.</text>
</comment>
<comment type="similarity">
    <text evidence="1">Belongs to the AAA ATPase family.</text>
</comment>
<keyword evidence="6" id="KW-1185">Reference proteome</keyword>
<dbReference type="GO" id="GO:0005524">
    <property type="term" value="F:ATP binding"/>
    <property type="evidence" value="ECO:0007669"/>
    <property type="project" value="UniProtKB-KW"/>
</dbReference>
<protein>
    <submittedName>
        <fullName evidence="5">P-loop containing nucleoside triphosphate hydrolases superfamily protein</fullName>
    </submittedName>
</protein>
<dbReference type="Proteomes" id="UP000585474">
    <property type="component" value="Unassembled WGS sequence"/>
</dbReference>
<reference evidence="6" key="1">
    <citation type="submission" date="2019-07" db="EMBL/GenBank/DDBJ databases">
        <title>De Novo Assembly of kiwifruit Actinidia rufa.</title>
        <authorList>
            <person name="Sugita-Konishi S."/>
            <person name="Sato K."/>
            <person name="Mori E."/>
            <person name="Abe Y."/>
            <person name="Kisaki G."/>
            <person name="Hamano K."/>
            <person name="Suezawa K."/>
            <person name="Otani M."/>
            <person name="Fukuda T."/>
            <person name="Manabe T."/>
            <person name="Gomi K."/>
            <person name="Tabuchi M."/>
            <person name="Akimitsu K."/>
            <person name="Kataoka I."/>
        </authorList>
    </citation>
    <scope>NUCLEOTIDE SEQUENCE [LARGE SCALE GENOMIC DNA]</scope>
    <source>
        <strain evidence="6">cv. Fuchu</strain>
    </source>
</reference>
<dbReference type="Pfam" id="PF00004">
    <property type="entry name" value="AAA"/>
    <property type="match status" value="1"/>
</dbReference>
<dbReference type="GO" id="GO:0016887">
    <property type="term" value="F:ATP hydrolysis activity"/>
    <property type="evidence" value="ECO:0007669"/>
    <property type="project" value="InterPro"/>
</dbReference>
<dbReference type="EMBL" id="BJWL01000443">
    <property type="protein sequence ID" value="GFS45023.1"/>
    <property type="molecule type" value="Genomic_DNA"/>
</dbReference>
<feature type="domain" description="ATPase AAA-type core" evidence="3">
    <location>
        <begin position="32"/>
        <end position="140"/>
    </location>
</feature>
<dbReference type="PANTHER" id="PTHR23070">
    <property type="entry name" value="BCS1 AAA-TYPE ATPASE"/>
    <property type="match status" value="1"/>
</dbReference>
<evidence type="ECO:0000313" key="5">
    <source>
        <dbReference type="EMBL" id="GFS45023.1"/>
    </source>
</evidence>
<evidence type="ECO:0000259" key="3">
    <source>
        <dbReference type="Pfam" id="PF00004"/>
    </source>
</evidence>
<dbReference type="InterPro" id="IPR058017">
    <property type="entry name" value="At3g28540-like_C"/>
</dbReference>
<dbReference type="InterPro" id="IPR003960">
    <property type="entry name" value="ATPase_AAA_CS"/>
</dbReference>
<feature type="region of interest" description="Disordered" evidence="2">
    <location>
        <begin position="213"/>
        <end position="235"/>
    </location>
</feature>